<feature type="transmembrane region" description="Helical" evidence="1">
    <location>
        <begin position="184"/>
        <end position="209"/>
    </location>
</feature>
<dbReference type="EMBL" id="CP081150">
    <property type="protein sequence ID" value="QZA78923.1"/>
    <property type="molecule type" value="Genomic_DNA"/>
</dbReference>
<dbReference type="PROSITE" id="PS50883">
    <property type="entry name" value="EAL"/>
    <property type="match status" value="1"/>
</dbReference>
<accession>A0ABX8ZCQ5</accession>
<protein>
    <submittedName>
        <fullName evidence="3">EAL domain-containing protein</fullName>
    </submittedName>
</protein>
<dbReference type="PANTHER" id="PTHR33121:SF70">
    <property type="entry name" value="SIGNALING PROTEIN YKOW"/>
    <property type="match status" value="1"/>
</dbReference>
<dbReference type="Gene3D" id="3.20.20.450">
    <property type="entry name" value="EAL domain"/>
    <property type="match status" value="1"/>
</dbReference>
<name>A0ABX8ZCQ5_9NEIS</name>
<dbReference type="SUPFAM" id="SSF141868">
    <property type="entry name" value="EAL domain-like"/>
    <property type="match status" value="1"/>
</dbReference>
<evidence type="ECO:0000259" key="2">
    <source>
        <dbReference type="PROSITE" id="PS50883"/>
    </source>
</evidence>
<dbReference type="CDD" id="cd01948">
    <property type="entry name" value="EAL"/>
    <property type="match status" value="1"/>
</dbReference>
<dbReference type="InterPro" id="IPR035919">
    <property type="entry name" value="EAL_sf"/>
</dbReference>
<evidence type="ECO:0000256" key="1">
    <source>
        <dbReference type="SAM" id="Phobius"/>
    </source>
</evidence>
<dbReference type="SMART" id="SM00052">
    <property type="entry name" value="EAL"/>
    <property type="match status" value="1"/>
</dbReference>
<keyword evidence="1" id="KW-0812">Transmembrane</keyword>
<dbReference type="RefSeq" id="WP_221007442.1">
    <property type="nucleotide sequence ID" value="NZ_CP081150.1"/>
</dbReference>
<sequence>MTPKNTPITHTMVLNTMSMVICLAIDLSLLNHNVNDINTLFSSTTKFINNQLNAHQGARCNNAHKEHYSLFESTTPEIKSINIVGSNNVIECSTSIENNNVKIDNKPLSGIVNQYSNKIVTQKIYTEGQPVATVEYLKDHIEDELASSSFAGLLSAFTFKYHNETDNNSPTSFSLNYTINPAGFMLYLSSIFIFCLLLTKMICNLASAINKSRVINKLRLNKIIRENRMILHYQPIVDIQSGTFFGAESLLRITKKNGQLFKTENFITWAYDTNIGPELTKHVISLLQRNIGAINTANAKNFLLTINVSLLDLKDDTIVEGLIECQRRLKNNAHIGVEIIEQNDHRINGHILNNINQLKDEGLKIILDDYGSKLSNLDRLLKLPIDIIKIDKEVIRSEYNRAILQPLYNYALENGKHIIGEGVESIHQLSELQNLGLYIFQGYFFERPMPIDQLIKHITKDHSSAYEVSFMPRV</sequence>
<feature type="domain" description="EAL" evidence="2">
    <location>
        <begin position="213"/>
        <end position="462"/>
    </location>
</feature>
<dbReference type="Proteomes" id="UP000825679">
    <property type="component" value="Chromosome"/>
</dbReference>
<dbReference type="PANTHER" id="PTHR33121">
    <property type="entry name" value="CYCLIC DI-GMP PHOSPHODIESTERASE PDEF"/>
    <property type="match status" value="1"/>
</dbReference>
<evidence type="ECO:0000313" key="3">
    <source>
        <dbReference type="EMBL" id="QZA78923.1"/>
    </source>
</evidence>
<organism evidence="3 4">
    <name type="scientific">Deefgea tanakiae</name>
    <dbReference type="NCBI Taxonomy" id="2865840"/>
    <lineage>
        <taxon>Bacteria</taxon>
        <taxon>Pseudomonadati</taxon>
        <taxon>Pseudomonadota</taxon>
        <taxon>Betaproteobacteria</taxon>
        <taxon>Neisseriales</taxon>
        <taxon>Chitinibacteraceae</taxon>
        <taxon>Deefgea</taxon>
    </lineage>
</organism>
<keyword evidence="4" id="KW-1185">Reference proteome</keyword>
<evidence type="ECO:0000313" key="4">
    <source>
        <dbReference type="Proteomes" id="UP000825679"/>
    </source>
</evidence>
<dbReference type="InterPro" id="IPR001633">
    <property type="entry name" value="EAL_dom"/>
</dbReference>
<dbReference type="InterPro" id="IPR050706">
    <property type="entry name" value="Cyclic-di-GMP_PDE-like"/>
</dbReference>
<dbReference type="Pfam" id="PF00563">
    <property type="entry name" value="EAL"/>
    <property type="match status" value="1"/>
</dbReference>
<keyword evidence="1" id="KW-1133">Transmembrane helix</keyword>
<proteinExistence type="predicted"/>
<gene>
    <name evidence="3" type="ORF">K4H28_05860</name>
</gene>
<reference evidence="3 4" key="1">
    <citation type="submission" date="2021-08" db="EMBL/GenBank/DDBJ databases">
        <title>complete genome sequencing of Deefgea sp. D25.</title>
        <authorList>
            <person name="Bae J.-W."/>
            <person name="Gim D.-H."/>
        </authorList>
    </citation>
    <scope>NUCLEOTIDE SEQUENCE [LARGE SCALE GENOMIC DNA]</scope>
    <source>
        <strain evidence="3 4">D25</strain>
    </source>
</reference>
<keyword evidence="1" id="KW-0472">Membrane</keyword>